<feature type="compositionally biased region" description="Basic residues" evidence="1">
    <location>
        <begin position="70"/>
        <end position="83"/>
    </location>
</feature>
<organism evidence="2">
    <name type="scientific">Micrurus corallinus</name>
    <name type="common">Brazilian coral snake</name>
    <dbReference type="NCBI Taxonomy" id="54390"/>
    <lineage>
        <taxon>Eukaryota</taxon>
        <taxon>Metazoa</taxon>
        <taxon>Chordata</taxon>
        <taxon>Craniata</taxon>
        <taxon>Vertebrata</taxon>
        <taxon>Euteleostomi</taxon>
        <taxon>Lepidosauria</taxon>
        <taxon>Squamata</taxon>
        <taxon>Bifurcata</taxon>
        <taxon>Unidentata</taxon>
        <taxon>Episquamata</taxon>
        <taxon>Toxicofera</taxon>
        <taxon>Serpentes</taxon>
        <taxon>Colubroidea</taxon>
        <taxon>Elapidae</taxon>
        <taxon>Elapinae</taxon>
        <taxon>Micrurus</taxon>
    </lineage>
</organism>
<name>A0A2D4GKJ4_MICCO</name>
<dbReference type="EMBL" id="IACJ01137579">
    <property type="protein sequence ID" value="LAA60255.1"/>
    <property type="molecule type" value="Transcribed_RNA"/>
</dbReference>
<feature type="region of interest" description="Disordered" evidence="1">
    <location>
        <begin position="69"/>
        <end position="101"/>
    </location>
</feature>
<protein>
    <submittedName>
        <fullName evidence="2">Uncharacterized protein</fullName>
    </submittedName>
</protein>
<evidence type="ECO:0000313" key="2">
    <source>
        <dbReference type="EMBL" id="LAA60255.1"/>
    </source>
</evidence>
<feature type="compositionally biased region" description="Polar residues" evidence="1">
    <location>
        <begin position="84"/>
        <end position="101"/>
    </location>
</feature>
<evidence type="ECO:0000256" key="1">
    <source>
        <dbReference type="SAM" id="MobiDB-lite"/>
    </source>
</evidence>
<sequence>MGEGIGNFLGSICFCECPLICKPQCVGTEVTPTWVLYKVSDINKYLATVFSCCPQKDKVFHCMSNELSKKRERKRERKNKLQSKQKPLEQTNTNIVNRLEI</sequence>
<accession>A0A2D4GKJ4</accession>
<reference evidence="2" key="1">
    <citation type="submission" date="2017-07" db="EMBL/GenBank/DDBJ databases">
        <authorList>
            <person name="Mikheyev A."/>
            <person name="Grau M."/>
        </authorList>
    </citation>
    <scope>NUCLEOTIDE SEQUENCE</scope>
    <source>
        <tissue evidence="2">Venom_gland</tissue>
    </source>
</reference>
<proteinExistence type="predicted"/>
<reference evidence="2" key="2">
    <citation type="submission" date="2017-11" db="EMBL/GenBank/DDBJ databases">
        <title>Coralsnake Venomics: Analyses of Venom Gland Transcriptomes and Proteomes of Six Brazilian Taxa.</title>
        <authorList>
            <person name="Aird S.D."/>
            <person name="Jorge da Silva N."/>
            <person name="Qiu L."/>
            <person name="Villar-Briones A."/>
            <person name="Aparecida-Saddi V."/>
            <person name="Campos-Telles M.P."/>
            <person name="Grau M."/>
            <person name="Mikheyev A.S."/>
        </authorList>
    </citation>
    <scope>NUCLEOTIDE SEQUENCE</scope>
    <source>
        <tissue evidence="2">Venom_gland</tissue>
    </source>
</reference>
<dbReference type="AlphaFoldDB" id="A0A2D4GKJ4"/>